<evidence type="ECO:0000313" key="2">
    <source>
        <dbReference type="Proteomes" id="UP000075242"/>
    </source>
</evidence>
<dbReference type="GO" id="GO:0016746">
    <property type="term" value="F:acyltransferase activity"/>
    <property type="evidence" value="ECO:0007669"/>
    <property type="project" value="UniProtKB-KW"/>
</dbReference>
<keyword evidence="1" id="KW-0808">Transferase</keyword>
<sequence length="133" mass="14003">MPAPEASGAGVIKLLTLGVESSFYDASQAQVGRVASSSARCAVMPLVPELAGLGRRLAVVTTPACTLRPVIGVGLCLTLYLSALINRRCHGGNHQSAHRTATCRWLKGWPSVALRWAYTRLPVPLSLAIQGGL</sequence>
<keyword evidence="1" id="KW-0012">Acyltransferase</keyword>
<dbReference type="EC" id="2.3.1.-" evidence="1"/>
<accession>A0A143WQS1</accession>
<evidence type="ECO:0000313" key="1">
    <source>
        <dbReference type="EMBL" id="CUX76650.1"/>
    </source>
</evidence>
<organism evidence="1 2">
    <name type="scientific">Tremblaya princeps</name>
    <dbReference type="NCBI Taxonomy" id="189385"/>
    <lineage>
        <taxon>Bacteria</taxon>
        <taxon>Pseudomonadati</taxon>
        <taxon>Pseudomonadota</taxon>
        <taxon>Betaproteobacteria</taxon>
        <taxon>Candidatus Tremblayella</taxon>
    </lineage>
</organism>
<dbReference type="PATRIC" id="fig|189385.8.peg.10"/>
<gene>
    <name evidence="1" type="primary">tsaD</name>
    <name evidence="1" type="ORF">MHIR_TP00007</name>
</gene>
<dbReference type="Proteomes" id="UP000075242">
    <property type="component" value="Chromosome I"/>
</dbReference>
<proteinExistence type="predicted"/>
<name>A0A143WQS1_TREPR</name>
<reference evidence="2" key="1">
    <citation type="submission" date="2016-01" db="EMBL/GenBank/DDBJ databases">
        <authorList>
            <person name="Husnik F."/>
        </authorList>
    </citation>
    <scope>NUCLEOTIDE SEQUENCE [LARGE SCALE GENOMIC DNA]</scope>
</reference>
<protein>
    <submittedName>
        <fullName evidence="1">tRNA N6-adenosine threonylcarbamoyltransferase</fullName>
        <ecNumber evidence="1">2.3.1.-</ecNumber>
    </submittedName>
</protein>
<dbReference type="AlphaFoldDB" id="A0A143WQS1"/>
<dbReference type="EMBL" id="LN999011">
    <property type="protein sequence ID" value="CUX76650.1"/>
    <property type="molecule type" value="Genomic_DNA"/>
</dbReference>